<dbReference type="EMBL" id="CAUYUJ010016113">
    <property type="protein sequence ID" value="CAK0861983.1"/>
    <property type="molecule type" value="Genomic_DNA"/>
</dbReference>
<proteinExistence type="predicted"/>
<reference evidence="1" key="1">
    <citation type="submission" date="2023-10" db="EMBL/GenBank/DDBJ databases">
        <authorList>
            <person name="Chen Y."/>
            <person name="Shah S."/>
            <person name="Dougan E. K."/>
            <person name="Thang M."/>
            <person name="Chan C."/>
        </authorList>
    </citation>
    <scope>NUCLEOTIDE SEQUENCE [LARGE SCALE GENOMIC DNA]</scope>
</reference>
<name>A0ABN9UTZ3_9DINO</name>
<evidence type="ECO:0000313" key="2">
    <source>
        <dbReference type="Proteomes" id="UP001189429"/>
    </source>
</evidence>
<gene>
    <name evidence="1" type="ORF">PCOR1329_LOCUS50509</name>
</gene>
<sequence>MAVEAYLLEHHVRSISWHVVLNSHASTRPKPYGGPVVPSIKACKNYQSHAPGNANADWRCTLHMPNSFAAGDGRRLVTYGDGSTSDEASEVACLRAVASLVSISPSEFLFRPAHWDIPLDDLVAGLSGVGTGHPALPASGLDADARVVDLVRRCLQAHGGEFGPSAISHKKMGRQPGDERVYAEFNKLLQPGGLELFIQHHPEFDSKPNGA</sequence>
<accession>A0ABN9UTZ3</accession>
<protein>
    <submittedName>
        <fullName evidence="1">Uncharacterized protein</fullName>
    </submittedName>
</protein>
<comment type="caution">
    <text evidence="1">The sequence shown here is derived from an EMBL/GenBank/DDBJ whole genome shotgun (WGS) entry which is preliminary data.</text>
</comment>
<organism evidence="1 2">
    <name type="scientific">Prorocentrum cordatum</name>
    <dbReference type="NCBI Taxonomy" id="2364126"/>
    <lineage>
        <taxon>Eukaryota</taxon>
        <taxon>Sar</taxon>
        <taxon>Alveolata</taxon>
        <taxon>Dinophyceae</taxon>
        <taxon>Prorocentrales</taxon>
        <taxon>Prorocentraceae</taxon>
        <taxon>Prorocentrum</taxon>
    </lineage>
</organism>
<dbReference type="Proteomes" id="UP001189429">
    <property type="component" value="Unassembled WGS sequence"/>
</dbReference>
<keyword evidence="2" id="KW-1185">Reference proteome</keyword>
<evidence type="ECO:0000313" key="1">
    <source>
        <dbReference type="EMBL" id="CAK0861983.1"/>
    </source>
</evidence>
<feature type="non-terminal residue" evidence="1">
    <location>
        <position position="211"/>
    </location>
</feature>